<evidence type="ECO:0000259" key="3">
    <source>
        <dbReference type="Pfam" id="PF22599"/>
    </source>
</evidence>
<protein>
    <submittedName>
        <fullName evidence="4">Uncharacterized protein</fullName>
    </submittedName>
</protein>
<dbReference type="Gene3D" id="3.30.1360.200">
    <property type="match status" value="1"/>
</dbReference>
<feature type="domain" description="Copper amine oxidase-like N-terminal" evidence="2">
    <location>
        <begin position="73"/>
        <end position="161"/>
    </location>
</feature>
<dbReference type="EMBL" id="CP048286">
    <property type="protein sequence ID" value="QHW31072.1"/>
    <property type="molecule type" value="Genomic_DNA"/>
</dbReference>
<dbReference type="SUPFAM" id="SSF55383">
    <property type="entry name" value="Copper amine oxidase, domain N"/>
    <property type="match status" value="1"/>
</dbReference>
<organism evidence="4 5">
    <name type="scientific">Paenibacillus rhizovicinus</name>
    <dbReference type="NCBI Taxonomy" id="2704463"/>
    <lineage>
        <taxon>Bacteria</taxon>
        <taxon>Bacillati</taxon>
        <taxon>Bacillota</taxon>
        <taxon>Bacilli</taxon>
        <taxon>Bacillales</taxon>
        <taxon>Paenibacillaceae</taxon>
        <taxon>Paenibacillus</taxon>
    </lineage>
</organism>
<dbReference type="InterPro" id="IPR036582">
    <property type="entry name" value="Mao_N_sf"/>
</dbReference>
<dbReference type="SMART" id="SM00248">
    <property type="entry name" value="ANK"/>
    <property type="match status" value="1"/>
</dbReference>
<feature type="repeat" description="ANK" evidence="1">
    <location>
        <begin position="259"/>
        <end position="291"/>
    </location>
</feature>
<evidence type="ECO:0000259" key="2">
    <source>
        <dbReference type="Pfam" id="PF07833"/>
    </source>
</evidence>
<reference evidence="4 5" key="1">
    <citation type="submission" date="2020-02" db="EMBL/GenBank/DDBJ databases">
        <title>Paenibacillus sp. nov., isolated from rhizosphere soil of tomato.</title>
        <authorList>
            <person name="Weon H.-Y."/>
            <person name="Lee S.A."/>
        </authorList>
    </citation>
    <scope>NUCLEOTIDE SEQUENCE [LARGE SCALE GENOMIC DNA]</scope>
    <source>
        <strain evidence="4 5">14171R-81</strain>
    </source>
</reference>
<dbReference type="Gene3D" id="3.30.457.10">
    <property type="entry name" value="Copper amine oxidase-like, N-terminal domain"/>
    <property type="match status" value="1"/>
</dbReference>
<dbReference type="Pfam" id="PF07833">
    <property type="entry name" value="Cu_amine_oxidN1"/>
    <property type="match status" value="1"/>
</dbReference>
<dbReference type="PROSITE" id="PS50088">
    <property type="entry name" value="ANK_REPEAT"/>
    <property type="match status" value="1"/>
</dbReference>
<sequence>MVIFYTNSSHKFILLKCNRNHILEEEGIGLRKLGVLLSAIMLVLTIFTPSVHASQPPAKLAPLYIDGQPTSYISKIIDGQKVSLIALRAASSALKLDVTWAPADKTWVVANDNHRIVLKLNSKVAQADGKSTTLPVPAQNINGVGYVPLRFIVEASGGRIIEVNTKQLTVGESVTKRTTLILWASSSHHEELIRYIWDDDVEGLKSIMDDWHELTLPDDAIGIGPYAFANSTQMIQAFLDAGFPINYRQSSYNGLMDDSGYTLLHSLAYNGQYELVSYLLEHGVDANMPTISGDLAIDLAIQGKEYLEKGDHPFEISDVNVRLANYDKTIELLRKYTKFDLYFKDNKGNILAEDEDIVPDSVTVQQALGDPSGNSYQISMTFKDPAKLESITAAHVGETIGIYLNEKLLVDPMVSAPIKGGSLAISGQFTEEEANAFIEDLKQAMA</sequence>
<dbReference type="InterPro" id="IPR012854">
    <property type="entry name" value="Cu_amine_oxidase-like_N"/>
</dbReference>
<dbReference type="Pfam" id="PF13857">
    <property type="entry name" value="Ank_5"/>
    <property type="match status" value="1"/>
</dbReference>
<dbReference type="InterPro" id="IPR036770">
    <property type="entry name" value="Ankyrin_rpt-contain_sf"/>
</dbReference>
<feature type="domain" description="SecDF P1 head subdomain" evidence="3">
    <location>
        <begin position="355"/>
        <end position="436"/>
    </location>
</feature>
<dbReference type="InterPro" id="IPR002110">
    <property type="entry name" value="Ankyrin_rpt"/>
</dbReference>
<dbReference type="InterPro" id="IPR054384">
    <property type="entry name" value="SecDF_P1_head"/>
</dbReference>
<evidence type="ECO:0000313" key="4">
    <source>
        <dbReference type="EMBL" id="QHW31072.1"/>
    </source>
</evidence>
<gene>
    <name evidence="4" type="ORF">GZH47_09540</name>
</gene>
<dbReference type="Proteomes" id="UP000479114">
    <property type="component" value="Chromosome"/>
</dbReference>
<accession>A0A6C0P338</accession>
<dbReference type="KEGG" id="prz:GZH47_09540"/>
<evidence type="ECO:0000256" key="1">
    <source>
        <dbReference type="PROSITE-ProRule" id="PRU00023"/>
    </source>
</evidence>
<dbReference type="SUPFAM" id="SSF48403">
    <property type="entry name" value="Ankyrin repeat"/>
    <property type="match status" value="1"/>
</dbReference>
<name>A0A6C0P338_9BACL</name>
<dbReference type="RefSeq" id="WP_162639881.1">
    <property type="nucleotide sequence ID" value="NZ_CP048286.1"/>
</dbReference>
<keyword evidence="5" id="KW-1185">Reference proteome</keyword>
<dbReference type="PROSITE" id="PS50297">
    <property type="entry name" value="ANK_REP_REGION"/>
    <property type="match status" value="1"/>
</dbReference>
<dbReference type="Pfam" id="PF22599">
    <property type="entry name" value="SecDF_P1_head"/>
    <property type="match status" value="1"/>
</dbReference>
<dbReference type="AlphaFoldDB" id="A0A6C0P338"/>
<dbReference type="Gene3D" id="1.25.40.20">
    <property type="entry name" value="Ankyrin repeat-containing domain"/>
    <property type="match status" value="1"/>
</dbReference>
<evidence type="ECO:0000313" key="5">
    <source>
        <dbReference type="Proteomes" id="UP000479114"/>
    </source>
</evidence>
<keyword evidence="1" id="KW-0040">ANK repeat</keyword>
<proteinExistence type="predicted"/>